<evidence type="ECO:0000313" key="2">
    <source>
        <dbReference type="EMBL" id="MFC4905005.1"/>
    </source>
</evidence>
<evidence type="ECO:0000256" key="1">
    <source>
        <dbReference type="SAM" id="MobiDB-lite"/>
    </source>
</evidence>
<feature type="region of interest" description="Disordered" evidence="1">
    <location>
        <begin position="1"/>
        <end position="26"/>
    </location>
</feature>
<proteinExistence type="predicted"/>
<accession>A0ABV9TP28</accession>
<reference evidence="3" key="1">
    <citation type="journal article" date="2019" name="Int. J. Syst. Evol. Microbiol.">
        <title>The Global Catalogue of Microorganisms (GCM) 10K type strain sequencing project: providing services to taxonomists for standard genome sequencing and annotation.</title>
        <authorList>
            <consortium name="The Broad Institute Genomics Platform"/>
            <consortium name="The Broad Institute Genome Sequencing Center for Infectious Disease"/>
            <person name="Wu L."/>
            <person name="Ma J."/>
        </authorList>
    </citation>
    <scope>NUCLEOTIDE SEQUENCE [LARGE SCALE GENOMIC DNA]</scope>
    <source>
        <strain evidence="3">CGMCC 4.6946</strain>
    </source>
</reference>
<sequence length="81" mass="9260">MSRNTSMPQDDRPAADRGQLRPGERVEVHRDAVVHHLGIVDEAAPHLGVVWIRDAGTGIRKMLRRDEVVLHPCRTERPEHR</sequence>
<dbReference type="Proteomes" id="UP001595797">
    <property type="component" value="Unassembled WGS sequence"/>
</dbReference>
<dbReference type="RefSeq" id="WP_277551382.1">
    <property type="nucleotide sequence ID" value="NZ_JARAMH010000008.1"/>
</dbReference>
<organism evidence="2 3">
    <name type="scientific">Kocuria oceani</name>
    <dbReference type="NCBI Taxonomy" id="988827"/>
    <lineage>
        <taxon>Bacteria</taxon>
        <taxon>Bacillati</taxon>
        <taxon>Actinomycetota</taxon>
        <taxon>Actinomycetes</taxon>
        <taxon>Micrococcales</taxon>
        <taxon>Micrococcaceae</taxon>
        <taxon>Kocuria</taxon>
    </lineage>
</organism>
<comment type="caution">
    <text evidence="2">The sequence shown here is derived from an EMBL/GenBank/DDBJ whole genome shotgun (WGS) entry which is preliminary data.</text>
</comment>
<evidence type="ECO:0000313" key="3">
    <source>
        <dbReference type="Proteomes" id="UP001595797"/>
    </source>
</evidence>
<feature type="compositionally biased region" description="Basic and acidic residues" evidence="1">
    <location>
        <begin position="9"/>
        <end position="26"/>
    </location>
</feature>
<protein>
    <recommendedName>
        <fullName evidence="4">DUF1918 domain-containing protein</fullName>
    </recommendedName>
</protein>
<dbReference type="EMBL" id="JBHSIW010000024">
    <property type="protein sequence ID" value="MFC4905005.1"/>
    <property type="molecule type" value="Genomic_DNA"/>
</dbReference>
<name>A0ABV9TP28_9MICC</name>
<evidence type="ECO:0008006" key="4">
    <source>
        <dbReference type="Google" id="ProtNLM"/>
    </source>
</evidence>
<keyword evidence="3" id="KW-1185">Reference proteome</keyword>
<gene>
    <name evidence="2" type="ORF">ACFPCS_15655</name>
</gene>